<evidence type="ECO:0000313" key="10">
    <source>
        <dbReference type="Proteomes" id="UP001139168"/>
    </source>
</evidence>
<evidence type="ECO:0000256" key="1">
    <source>
        <dbReference type="ARBA" id="ARBA00004202"/>
    </source>
</evidence>
<dbReference type="GO" id="GO:0005524">
    <property type="term" value="F:ATP binding"/>
    <property type="evidence" value="ECO:0007669"/>
    <property type="project" value="UniProtKB-KW"/>
</dbReference>
<organism evidence="9 10">
    <name type="scientific">Arthrobacter gengyunqii</name>
    <dbReference type="NCBI Taxonomy" id="2886940"/>
    <lineage>
        <taxon>Bacteria</taxon>
        <taxon>Bacillati</taxon>
        <taxon>Actinomycetota</taxon>
        <taxon>Actinomycetes</taxon>
        <taxon>Micrococcales</taxon>
        <taxon>Micrococcaceae</taxon>
        <taxon>Arthrobacter</taxon>
    </lineage>
</organism>
<keyword evidence="6" id="KW-0046">Antibiotic resistance</keyword>
<dbReference type="PROSITE" id="PS00211">
    <property type="entry name" value="ABC_TRANSPORTER_1"/>
    <property type="match status" value="1"/>
</dbReference>
<dbReference type="PANTHER" id="PTHR42711:SF5">
    <property type="entry name" value="ABC TRANSPORTER ATP-BINDING PROTEIN NATA"/>
    <property type="match status" value="1"/>
</dbReference>
<keyword evidence="4" id="KW-0547">Nucleotide-binding</keyword>
<comment type="subcellular location">
    <subcellularLocation>
        <location evidence="1">Cell membrane</location>
        <topology evidence="1">Peripheral membrane protein</topology>
    </subcellularLocation>
</comment>
<dbReference type="InterPro" id="IPR003439">
    <property type="entry name" value="ABC_transporter-like_ATP-bd"/>
</dbReference>
<protein>
    <submittedName>
        <fullName evidence="9">ABC transporter ATP-binding protein</fullName>
    </submittedName>
</protein>
<feature type="domain" description="PLAT" evidence="7">
    <location>
        <begin position="274"/>
        <end position="311"/>
    </location>
</feature>
<reference evidence="9" key="1">
    <citation type="submission" date="2021-10" db="EMBL/GenBank/DDBJ databases">
        <title>Novel species in genus Arthrobacter.</title>
        <authorList>
            <person name="Liu Y."/>
        </authorList>
    </citation>
    <scope>NUCLEOTIDE SEQUENCE</scope>
    <source>
        <strain evidence="9">Zg-Y786</strain>
    </source>
</reference>
<keyword evidence="3" id="KW-0813">Transport</keyword>
<dbReference type="SUPFAM" id="SSF52540">
    <property type="entry name" value="P-loop containing nucleoside triphosphate hydrolases"/>
    <property type="match status" value="1"/>
</dbReference>
<dbReference type="Gene3D" id="3.40.50.300">
    <property type="entry name" value="P-loop containing nucleotide triphosphate hydrolases"/>
    <property type="match status" value="1"/>
</dbReference>
<dbReference type="InterPro" id="IPR050763">
    <property type="entry name" value="ABC_transporter_ATP-binding"/>
</dbReference>
<dbReference type="InterPro" id="IPR003593">
    <property type="entry name" value="AAA+_ATPase"/>
</dbReference>
<dbReference type="PROSITE" id="PS50095">
    <property type="entry name" value="PLAT"/>
    <property type="match status" value="1"/>
</dbReference>
<evidence type="ECO:0000256" key="3">
    <source>
        <dbReference type="ARBA" id="ARBA00022448"/>
    </source>
</evidence>
<dbReference type="SMART" id="SM00382">
    <property type="entry name" value="AAA"/>
    <property type="match status" value="1"/>
</dbReference>
<dbReference type="InterPro" id="IPR001024">
    <property type="entry name" value="PLAT/LH2_dom"/>
</dbReference>
<dbReference type="Proteomes" id="UP001139168">
    <property type="component" value="Unassembled WGS sequence"/>
</dbReference>
<feature type="domain" description="ABC transporter" evidence="8">
    <location>
        <begin position="9"/>
        <end position="239"/>
    </location>
</feature>
<dbReference type="InterPro" id="IPR027417">
    <property type="entry name" value="P-loop_NTPase"/>
</dbReference>
<accession>A0ABS8GIS0</accession>
<evidence type="ECO:0000256" key="4">
    <source>
        <dbReference type="ARBA" id="ARBA00022741"/>
    </source>
</evidence>
<keyword evidence="10" id="KW-1185">Reference proteome</keyword>
<dbReference type="PANTHER" id="PTHR42711">
    <property type="entry name" value="ABC TRANSPORTER ATP-BINDING PROTEIN"/>
    <property type="match status" value="1"/>
</dbReference>
<evidence type="ECO:0000313" key="9">
    <source>
        <dbReference type="EMBL" id="MCC3265877.1"/>
    </source>
</evidence>
<gene>
    <name evidence="9" type="ORF">LJ752_07450</name>
</gene>
<name>A0ABS8GIS0_9MICC</name>
<evidence type="ECO:0000259" key="7">
    <source>
        <dbReference type="PROSITE" id="PS50095"/>
    </source>
</evidence>
<dbReference type="InterPro" id="IPR017871">
    <property type="entry name" value="ABC_transporter-like_CS"/>
</dbReference>
<dbReference type="EMBL" id="JAJFZQ010000005">
    <property type="protein sequence ID" value="MCC3265877.1"/>
    <property type="molecule type" value="Genomic_DNA"/>
</dbReference>
<proteinExistence type="inferred from homology"/>
<evidence type="ECO:0000256" key="6">
    <source>
        <dbReference type="ARBA" id="ARBA00023251"/>
    </source>
</evidence>
<comment type="similarity">
    <text evidence="2">Belongs to the ABC transporter superfamily.</text>
</comment>
<sequence length="311" mass="33527">MAISGDAAISVRGLTKKYGATTAVDDLSFEVQPGTVFAFLGVNGAGKSTTISCLTTVITFNAGEASVSGHDVRSEAGKVRRDIGVVFQDSLLDPLLTGRENLKSRARFYTSDTSATDARIAELSALIGLDDFMDRRYGTYSGGQRRRVDIARALLHSPSILFLDEPTAGLDPASRAMVWSTIRELRDRHGLTVFLTTHYMEETEEADRVCIIERGRIIADGTPAQLRARHSNSVLSITSADRPALLALAAAEGAGIREEDDGGVVRLVVDSAESARRILVEHGDNVLDFEFRHGTMDDVFLALTGHEGDAS</sequence>
<keyword evidence="5 9" id="KW-0067">ATP-binding</keyword>
<evidence type="ECO:0000259" key="8">
    <source>
        <dbReference type="PROSITE" id="PS50893"/>
    </source>
</evidence>
<dbReference type="PROSITE" id="PS50893">
    <property type="entry name" value="ABC_TRANSPORTER_2"/>
    <property type="match status" value="1"/>
</dbReference>
<comment type="caution">
    <text evidence="9">The sequence shown here is derived from an EMBL/GenBank/DDBJ whole genome shotgun (WGS) entry which is preliminary data.</text>
</comment>
<dbReference type="Pfam" id="PF00005">
    <property type="entry name" value="ABC_tran"/>
    <property type="match status" value="1"/>
</dbReference>
<evidence type="ECO:0000256" key="5">
    <source>
        <dbReference type="ARBA" id="ARBA00022840"/>
    </source>
</evidence>
<dbReference type="RefSeq" id="WP_227890695.1">
    <property type="nucleotide sequence ID" value="NZ_JAJFZQ010000005.1"/>
</dbReference>
<evidence type="ECO:0000256" key="2">
    <source>
        <dbReference type="ARBA" id="ARBA00005417"/>
    </source>
</evidence>